<comment type="caution">
    <text evidence="1">The sequence shown here is derived from an EMBL/GenBank/DDBJ whole genome shotgun (WGS) entry which is preliminary data.</text>
</comment>
<dbReference type="EMBL" id="REGN01005402">
    <property type="protein sequence ID" value="RNA13480.1"/>
    <property type="molecule type" value="Genomic_DNA"/>
</dbReference>
<dbReference type="Proteomes" id="UP000276133">
    <property type="component" value="Unassembled WGS sequence"/>
</dbReference>
<organism evidence="1 2">
    <name type="scientific">Brachionus plicatilis</name>
    <name type="common">Marine rotifer</name>
    <name type="synonym">Brachionus muelleri</name>
    <dbReference type="NCBI Taxonomy" id="10195"/>
    <lineage>
        <taxon>Eukaryota</taxon>
        <taxon>Metazoa</taxon>
        <taxon>Spiralia</taxon>
        <taxon>Gnathifera</taxon>
        <taxon>Rotifera</taxon>
        <taxon>Eurotatoria</taxon>
        <taxon>Monogononta</taxon>
        <taxon>Pseudotrocha</taxon>
        <taxon>Ploima</taxon>
        <taxon>Brachionidae</taxon>
        <taxon>Brachionus</taxon>
    </lineage>
</organism>
<sequence>RYFKRQINKYKLRKEFFDFFNILLSRIKHILITNFFAKINLNIILHSDKLSRALSNSESFILTGEDLFSTDASLRTKCRPVSISSSYEFTFASKLFN</sequence>
<proteinExistence type="predicted"/>
<evidence type="ECO:0000313" key="2">
    <source>
        <dbReference type="Proteomes" id="UP000276133"/>
    </source>
</evidence>
<reference evidence="1 2" key="1">
    <citation type="journal article" date="2018" name="Sci. Rep.">
        <title>Genomic signatures of local adaptation to the degree of environmental predictability in rotifers.</title>
        <authorList>
            <person name="Franch-Gras L."/>
            <person name="Hahn C."/>
            <person name="Garcia-Roger E.M."/>
            <person name="Carmona M.J."/>
            <person name="Serra M."/>
            <person name="Gomez A."/>
        </authorList>
    </citation>
    <scope>NUCLEOTIDE SEQUENCE [LARGE SCALE GENOMIC DNA]</scope>
    <source>
        <strain evidence="1">HYR1</strain>
    </source>
</reference>
<dbReference type="AlphaFoldDB" id="A0A3M7QQ54"/>
<protein>
    <submittedName>
        <fullName evidence="1">Uncharacterized protein</fullName>
    </submittedName>
</protein>
<feature type="non-terminal residue" evidence="1">
    <location>
        <position position="1"/>
    </location>
</feature>
<gene>
    <name evidence="1" type="ORF">BpHYR1_032351</name>
</gene>
<name>A0A3M7QQ54_BRAPC</name>
<accession>A0A3M7QQ54</accession>
<keyword evidence="2" id="KW-1185">Reference proteome</keyword>
<evidence type="ECO:0000313" key="1">
    <source>
        <dbReference type="EMBL" id="RNA13480.1"/>
    </source>
</evidence>